<proteinExistence type="inferred from homology"/>
<dbReference type="InterPro" id="IPR023631">
    <property type="entry name" value="Amidase_dom"/>
</dbReference>
<accession>U3A1A2</accession>
<dbReference type="InterPro" id="IPR000120">
    <property type="entry name" value="Amidase"/>
</dbReference>
<dbReference type="GO" id="GO:0016787">
    <property type="term" value="F:hydrolase activity"/>
    <property type="evidence" value="ECO:0007669"/>
    <property type="project" value="UniProtKB-KW"/>
</dbReference>
<keyword evidence="3" id="KW-0378">Hydrolase</keyword>
<keyword evidence="4" id="KW-1185">Reference proteome</keyword>
<dbReference type="InterPro" id="IPR006311">
    <property type="entry name" value="TAT_signal"/>
</dbReference>
<feature type="domain" description="Amidase" evidence="2">
    <location>
        <begin position="57"/>
        <end position="484"/>
    </location>
</feature>
<name>U3A1A2_9SPHN</name>
<dbReference type="EMBL" id="BASZ01000003">
    <property type="protein sequence ID" value="GAD48543.1"/>
    <property type="molecule type" value="Genomic_DNA"/>
</dbReference>
<dbReference type="PANTHER" id="PTHR11895:SF7">
    <property type="entry name" value="GLUTAMYL-TRNA(GLN) AMIDOTRANSFERASE SUBUNIT A, MITOCHONDRIAL"/>
    <property type="match status" value="1"/>
</dbReference>
<evidence type="ECO:0000313" key="4">
    <source>
        <dbReference type="Proteomes" id="UP000016568"/>
    </source>
</evidence>
<dbReference type="InterPro" id="IPR036928">
    <property type="entry name" value="AS_sf"/>
</dbReference>
<organism evidence="3 4">
    <name type="scientific">Caenibius tardaugens NBRC 16725</name>
    <dbReference type="NCBI Taxonomy" id="1219035"/>
    <lineage>
        <taxon>Bacteria</taxon>
        <taxon>Pseudomonadati</taxon>
        <taxon>Pseudomonadota</taxon>
        <taxon>Alphaproteobacteria</taxon>
        <taxon>Sphingomonadales</taxon>
        <taxon>Erythrobacteraceae</taxon>
        <taxon>Caenibius</taxon>
    </lineage>
</organism>
<gene>
    <name evidence="3" type="ORF">NT2_03_00310</name>
</gene>
<dbReference type="PROSITE" id="PS00571">
    <property type="entry name" value="AMIDASES"/>
    <property type="match status" value="1"/>
</dbReference>
<dbReference type="eggNOG" id="COG0154">
    <property type="taxonomic scope" value="Bacteria"/>
</dbReference>
<dbReference type="SUPFAM" id="SSF75304">
    <property type="entry name" value="Amidase signature (AS) enzymes"/>
    <property type="match status" value="1"/>
</dbReference>
<dbReference type="OrthoDB" id="7490557at2"/>
<dbReference type="RefSeq" id="WP_021689450.1">
    <property type="nucleotide sequence ID" value="NZ_BASZ01000003.1"/>
</dbReference>
<dbReference type="Pfam" id="PF01425">
    <property type="entry name" value="Amidase"/>
    <property type="match status" value="1"/>
</dbReference>
<dbReference type="InterPro" id="IPR020556">
    <property type="entry name" value="Amidase_CS"/>
</dbReference>
<dbReference type="PANTHER" id="PTHR11895">
    <property type="entry name" value="TRANSAMIDASE"/>
    <property type="match status" value="1"/>
</dbReference>
<comment type="caution">
    <text evidence="3">The sequence shown here is derived from an EMBL/GenBank/DDBJ whole genome shotgun (WGS) entry which is preliminary data.</text>
</comment>
<dbReference type="Proteomes" id="UP000016568">
    <property type="component" value="Unassembled WGS sequence"/>
</dbReference>
<dbReference type="KEGG" id="ntd:EGO55_02680"/>
<comment type="similarity">
    <text evidence="1">Belongs to the amidase family.</text>
</comment>
<evidence type="ECO:0000256" key="1">
    <source>
        <dbReference type="ARBA" id="ARBA00009199"/>
    </source>
</evidence>
<dbReference type="Gene3D" id="3.90.1300.10">
    <property type="entry name" value="Amidase signature (AS) domain"/>
    <property type="match status" value="1"/>
</dbReference>
<evidence type="ECO:0000313" key="3">
    <source>
        <dbReference type="EMBL" id="GAD48543.1"/>
    </source>
</evidence>
<sequence>MKTSRREMVAGTIAVAATVTAGGTVRAATSGSGHVLDTHDALGLAELVKTRQVSASELLESAIERAEKRNPQYNFMAHKLYERARAAVAKGVLEGPFQGVPWLIKDLNTNIEGELTEQGSRLFKGNRAKVSSELVKRYERAGLVIFGKTTSPEFGLTATTESKLMGDTRNPWNPAHSTGGSSGGSAAAVAAGVIPAAHATDGGGSIRIPASCCGLFGLKPSRGRVPMGPPYTEGWGGMSAHHAVTQTVRDSAALLDATHGLELGSRYTAPTPERPFLEEVGRDPGRLRIALNVTPALGTPVDPDVVAAVREAGRLCEKLGHVVEEAAPKLDMDAIGKASFSIIGSSIVANVNARCAALGIKPGPDVLEAATLVYYQMGQKATGADYAQAVNDLLIASTAVADFMTNYDILLSPVVASPPLPLGVISLSNPDIEAYFKAITAYVPFSGLMNQTGQPSMSVPLAMSKSGLPIGVMFSGRYGTEATLFRLAGQLETAAPWRNRKPRLPRV</sequence>
<evidence type="ECO:0000259" key="2">
    <source>
        <dbReference type="Pfam" id="PF01425"/>
    </source>
</evidence>
<reference evidence="3 4" key="1">
    <citation type="submission" date="2013-09" db="EMBL/GenBank/DDBJ databases">
        <title>Whole genome shotgun sequence of Novosphingobium tardaugens NBRC 16725.</title>
        <authorList>
            <person name="Isaki S."/>
            <person name="Hosoyama A."/>
            <person name="Tsuchikane K."/>
            <person name="Katsumata H."/>
            <person name="Ando Y."/>
            <person name="Yamazaki S."/>
            <person name="Fujita N."/>
        </authorList>
    </citation>
    <scope>NUCLEOTIDE SEQUENCE [LARGE SCALE GENOMIC DNA]</scope>
    <source>
        <strain evidence="3 4">NBRC 16725</strain>
    </source>
</reference>
<dbReference type="AlphaFoldDB" id="U3A1A2"/>
<protein>
    <submittedName>
        <fullName evidence="3">Putative 6-aminohexanoate-cyclic-dimer hydrolase</fullName>
    </submittedName>
</protein>
<dbReference type="PROSITE" id="PS51318">
    <property type="entry name" value="TAT"/>
    <property type="match status" value="1"/>
</dbReference>